<evidence type="ECO:0000256" key="1">
    <source>
        <dbReference type="ARBA" id="ARBA00004123"/>
    </source>
</evidence>
<feature type="domain" description="Nucleoporin Nup133/Nup155-like C-terminal" evidence="6">
    <location>
        <begin position="635"/>
        <end position="1253"/>
    </location>
</feature>
<keyword evidence="3" id="KW-0813">Transport</keyword>
<keyword evidence="9" id="KW-1185">Reference proteome</keyword>
<evidence type="ECO:0000256" key="2">
    <source>
        <dbReference type="ARBA" id="ARBA00007373"/>
    </source>
</evidence>
<reference evidence="8 9" key="1">
    <citation type="journal article" date="2024" name="Nat. Commun.">
        <title>Phylogenomics reveals the evolutionary origins of lichenization in chlorophyte algae.</title>
        <authorList>
            <person name="Puginier C."/>
            <person name="Libourel C."/>
            <person name="Otte J."/>
            <person name="Skaloud P."/>
            <person name="Haon M."/>
            <person name="Grisel S."/>
            <person name="Petersen M."/>
            <person name="Berrin J.G."/>
            <person name="Delaux P.M."/>
            <person name="Dal Grande F."/>
            <person name="Keller J."/>
        </authorList>
    </citation>
    <scope>NUCLEOTIDE SEQUENCE [LARGE SCALE GENOMIC DNA]</scope>
    <source>
        <strain evidence="8 9">SAG 2036</strain>
    </source>
</reference>
<dbReference type="Gene3D" id="1.20.58.1780">
    <property type="match status" value="1"/>
</dbReference>
<evidence type="ECO:0000259" key="6">
    <source>
        <dbReference type="Pfam" id="PF03177"/>
    </source>
</evidence>
<dbReference type="GO" id="GO:0017056">
    <property type="term" value="F:structural constituent of nuclear pore"/>
    <property type="evidence" value="ECO:0007669"/>
    <property type="project" value="InterPro"/>
</dbReference>
<evidence type="ECO:0000313" key="8">
    <source>
        <dbReference type="EMBL" id="KAK9791602.1"/>
    </source>
</evidence>
<dbReference type="InterPro" id="IPR042538">
    <property type="entry name" value="Nucleoporin_Nup155_C_3"/>
</dbReference>
<feature type="region of interest" description="Disordered" evidence="5">
    <location>
        <begin position="598"/>
        <end position="620"/>
    </location>
</feature>
<feature type="compositionally biased region" description="Polar residues" evidence="5">
    <location>
        <begin position="605"/>
        <end position="616"/>
    </location>
</feature>
<dbReference type="PANTHER" id="PTHR10350:SF6">
    <property type="entry name" value="NUCLEAR PORE COMPLEX PROTEIN NUP155"/>
    <property type="match status" value="1"/>
</dbReference>
<dbReference type="GO" id="GO:0000972">
    <property type="term" value="P:transcription-dependent tethering of RNA polymerase II gene DNA at nuclear periphery"/>
    <property type="evidence" value="ECO:0007669"/>
    <property type="project" value="TreeGrafter"/>
</dbReference>
<comment type="caution">
    <text evidence="8">The sequence shown here is derived from an EMBL/GenBank/DDBJ whole genome shotgun (WGS) entry which is preliminary data.</text>
</comment>
<evidence type="ECO:0000256" key="5">
    <source>
        <dbReference type="SAM" id="MobiDB-lite"/>
    </source>
</evidence>
<accession>A0AAW1NSE9</accession>
<dbReference type="GO" id="GO:0006606">
    <property type="term" value="P:protein import into nucleus"/>
    <property type="evidence" value="ECO:0007669"/>
    <property type="project" value="TreeGrafter"/>
</dbReference>
<dbReference type="GO" id="GO:0006405">
    <property type="term" value="P:RNA export from nucleus"/>
    <property type="evidence" value="ECO:0007669"/>
    <property type="project" value="TreeGrafter"/>
</dbReference>
<comment type="subcellular location">
    <subcellularLocation>
        <location evidence="1">Nucleus</location>
    </subcellularLocation>
</comment>
<dbReference type="Proteomes" id="UP001465755">
    <property type="component" value="Unassembled WGS sequence"/>
</dbReference>
<gene>
    <name evidence="8" type="ORF">WJX73_003963</name>
</gene>
<evidence type="ECO:0000313" key="9">
    <source>
        <dbReference type="Proteomes" id="UP001465755"/>
    </source>
</evidence>
<evidence type="ECO:0008006" key="10">
    <source>
        <dbReference type="Google" id="ProtNLM"/>
    </source>
</evidence>
<dbReference type="GO" id="GO:0036228">
    <property type="term" value="P:protein localization to nuclear inner membrane"/>
    <property type="evidence" value="ECO:0007669"/>
    <property type="project" value="TreeGrafter"/>
</dbReference>
<dbReference type="Pfam" id="PF03177">
    <property type="entry name" value="Nucleoporin_C"/>
    <property type="match status" value="1"/>
</dbReference>
<dbReference type="Gene3D" id="1.25.40.450">
    <property type="entry name" value="Nucleoporin, helical domain, N-terminal subdomain"/>
    <property type="match status" value="1"/>
</dbReference>
<feature type="domain" description="Nucleoporin Nup133/Nup155-like N-terminal" evidence="7">
    <location>
        <begin position="92"/>
        <end position="529"/>
    </location>
</feature>
<organism evidence="8 9">
    <name type="scientific">Symbiochloris irregularis</name>
    <dbReference type="NCBI Taxonomy" id="706552"/>
    <lineage>
        <taxon>Eukaryota</taxon>
        <taxon>Viridiplantae</taxon>
        <taxon>Chlorophyta</taxon>
        <taxon>core chlorophytes</taxon>
        <taxon>Trebouxiophyceae</taxon>
        <taxon>Trebouxiales</taxon>
        <taxon>Trebouxiaceae</taxon>
        <taxon>Symbiochloris</taxon>
    </lineage>
</organism>
<name>A0AAW1NSE9_9CHLO</name>
<dbReference type="GO" id="GO:0044611">
    <property type="term" value="C:nuclear pore inner ring"/>
    <property type="evidence" value="ECO:0007669"/>
    <property type="project" value="TreeGrafter"/>
</dbReference>
<dbReference type="Gene3D" id="1.20.120.1880">
    <property type="entry name" value="Nucleoporin, helical C-terminal domain"/>
    <property type="match status" value="1"/>
</dbReference>
<evidence type="ECO:0000256" key="3">
    <source>
        <dbReference type="ARBA" id="ARBA00022448"/>
    </source>
</evidence>
<dbReference type="InterPro" id="IPR007187">
    <property type="entry name" value="Nucleoporin_Nup133/Nup155_C"/>
</dbReference>
<evidence type="ECO:0000256" key="4">
    <source>
        <dbReference type="ARBA" id="ARBA00023242"/>
    </source>
</evidence>
<dbReference type="SUPFAM" id="SSF63829">
    <property type="entry name" value="Calcium-dependent phosphotriesterase"/>
    <property type="match status" value="1"/>
</dbReference>
<dbReference type="InterPro" id="IPR004870">
    <property type="entry name" value="Nucleoporin_Nup155"/>
</dbReference>
<proteinExistence type="inferred from homology"/>
<dbReference type="EMBL" id="JALJOQ010000174">
    <property type="protein sequence ID" value="KAK9791602.1"/>
    <property type="molecule type" value="Genomic_DNA"/>
</dbReference>
<sequence>MSLGFAPPARWQTEISEITQAPDPRSPVLATAPEATDLNGVSNAWKHVKTVIKDDGKSSDLAELIAQSVRETAYSSQTPGWPALIKARSPSLHAMPAMVLERYRACQTVCFLGVFPAIRRAWASVDNILFLWRIDRWNEVPVEYAGEEQAICAVGLVKPAPGVFVAAIQHVLVLCTTVEVVLLGVCCSDNNESLQLQPLPLYACSTDGATMTCLTTTDQGRIFMGGSDGHLYELCYTGSRWGRRCYKRDLSAGLAVYLPSFLPKLWQRPTAVTALTVDPWRHILYVRMQGGLIQVFDLGSDGKEATPKRVAECPDFMTLARTAPGGRDVFGGRSSTDIKGAAVVHLAPIPPQESALLHLVAVTADGRRVFCTTQADQRTGTPPAAGSTRPQAFRATAVRAAPSTGPSGSDAATSAGSSRQVLAALYRGGVFLMAQACDDNNSSQLTAAARNSSLPPLGTATGNQTGAEGLREAVASLDFTIPGEVMEMQVLSEEAPVMPLQGTGLHRELITQIISPPPTYVLITTSGVLELEKQRPVDVLAGILEGRSAQQLEQFFRSYGAPEVAAMCLLLLTHTTTAQPNVAVLQQARVALENPRLVGEPQLRDPSSTPSENVSPNHGRFDMGAAVPVAEPEWSGAHVGLCLYVGRLLQPLWEEPVIAPPSPGDTSVLESRIPSATLEALEGRLRHLASFLSSTRRRSNRFVSRGDHHPSMSQNTADSALAGVMRPAHSAKEGFGMLPHAKRQRLEEACRQEDNQVKVVIGLLARTGQACFLLRMLGLHNLRRLSARLDDSQRRKLAQLKLRDWATSSEGESAATELISVLVTEHLSAPGRLADDLSAQLQARCPAFFQEDDRTFYSASDLLQRAGTAVGTEREGLTQDALNLMLQVPLACDLSRVIPQLADRQQYKGCVDLALRKAAALDPGGVGLQESAEGDAARQVREGCYAHVLTVLRGLYAPQGGSSGGQGGQQGSLSTKEQAAFRAVLLQRAAQAKDPLFQQSLFSTLMELGAVSDLLDLDCPQLQQYLRVHGGLPPSGPDRTDSCIGPLEPSQVHHLRILARLQIKRQQYREAAGTLQLLGMRRSGPGDLSVSFAERLDALSQAVLQAKSCGNADLEDHLEVIQRTMELQQSMANDLETPLPEGHPEGEARATAAAQLREAPRSLAELFNDYAAVFRLWALGIEAVDLARFQEGGSVRQLWDLLLKERFDEAAQEGLNAQVEGCCRAVETLGPRLQTNSTAFPLTHVASRLEEVAQGMWPESSGSAAPPVQGADGRITSCLVQACRGDTWTVIRVYDGLLSVRGGEVHGRELHTPKLRMRVLASALVLLRGLQTQLQTQLPMGGAGVSWLPMRSARNEATMAAEACVRYASEARRLQPQSEGDALAASFEGMHASLERMYM</sequence>
<dbReference type="InterPro" id="IPR014908">
    <property type="entry name" value="Nucleoporin_Nup133/Nup155_N"/>
</dbReference>
<protein>
    <recommendedName>
        <fullName evidence="10">Nuclear pore complex protein Nup155</fullName>
    </recommendedName>
</protein>
<keyword evidence="4" id="KW-0539">Nucleus</keyword>
<dbReference type="InterPro" id="IPR042533">
    <property type="entry name" value="Nucleoporin_Nup155_C_1"/>
</dbReference>
<dbReference type="Pfam" id="PF08801">
    <property type="entry name" value="Nucleoporin_N"/>
    <property type="match status" value="1"/>
</dbReference>
<dbReference type="PANTHER" id="PTHR10350">
    <property type="entry name" value="NUCLEAR PORE COMPLEX PROTEIN NUP155"/>
    <property type="match status" value="1"/>
</dbReference>
<evidence type="ECO:0000259" key="7">
    <source>
        <dbReference type="Pfam" id="PF08801"/>
    </source>
</evidence>
<comment type="similarity">
    <text evidence="2">Belongs to the non-repetitive/WGA-negative nucleoporin family.</text>
</comment>